<evidence type="ECO:0008006" key="2">
    <source>
        <dbReference type="Google" id="ProtNLM"/>
    </source>
</evidence>
<dbReference type="AlphaFoldDB" id="A0A1X0QPB1"/>
<sequence length="70" mass="8021">SSYFLLCLNLSKSKYNKYDNAVDYVSKCNTCQKYNIARKDYNPHRPVYGYIPGDAYAFDLMGPVQSSSAY</sequence>
<accession>A0A1X0QPB1</accession>
<name>A0A1X0QPB1_RHIZD</name>
<feature type="non-terminal residue" evidence="1">
    <location>
        <position position="1"/>
    </location>
</feature>
<reference evidence="1" key="1">
    <citation type="journal article" date="2016" name="Proc. Natl. Acad. Sci. U.S.A.">
        <title>Lipid metabolic changes in an early divergent fungus govern the establishment of a mutualistic symbiosis with endobacteria.</title>
        <authorList>
            <person name="Lastovetsky O.A."/>
            <person name="Gaspar M.L."/>
            <person name="Mondo S.J."/>
            <person name="LaButti K.M."/>
            <person name="Sandor L."/>
            <person name="Grigoriev I.V."/>
            <person name="Henry S.A."/>
            <person name="Pawlowska T.E."/>
        </authorList>
    </citation>
    <scope>NUCLEOTIDE SEQUENCE [LARGE SCALE GENOMIC DNA]</scope>
    <source>
        <strain evidence="1">ATCC 52814</strain>
    </source>
</reference>
<dbReference type="VEuPathDB" id="FungiDB:BCV72DRAFT_236114"/>
<gene>
    <name evidence="1" type="ORF">BCV72DRAFT_236114</name>
</gene>
<organism evidence="1">
    <name type="scientific">Rhizopus microsporus var. microsporus</name>
    <dbReference type="NCBI Taxonomy" id="86635"/>
    <lineage>
        <taxon>Eukaryota</taxon>
        <taxon>Fungi</taxon>
        <taxon>Fungi incertae sedis</taxon>
        <taxon>Mucoromycota</taxon>
        <taxon>Mucoromycotina</taxon>
        <taxon>Mucoromycetes</taxon>
        <taxon>Mucorales</taxon>
        <taxon>Mucorineae</taxon>
        <taxon>Rhizopodaceae</taxon>
        <taxon>Rhizopus</taxon>
    </lineage>
</organism>
<evidence type="ECO:0000313" key="1">
    <source>
        <dbReference type="EMBL" id="ORE01586.1"/>
    </source>
</evidence>
<dbReference type="Proteomes" id="UP000242414">
    <property type="component" value="Unassembled WGS sequence"/>
</dbReference>
<proteinExistence type="predicted"/>
<protein>
    <recommendedName>
        <fullName evidence="2">Integrase zinc-binding domain-containing protein</fullName>
    </recommendedName>
</protein>
<dbReference type="EMBL" id="KV922117">
    <property type="protein sequence ID" value="ORE01586.1"/>
    <property type="molecule type" value="Genomic_DNA"/>
</dbReference>